<dbReference type="Proteomes" id="UP000072867">
    <property type="component" value="Unassembled WGS sequence"/>
</dbReference>
<dbReference type="RefSeq" id="WP_058732763.1">
    <property type="nucleotide sequence ID" value="NZ_LDTD01000033.1"/>
</dbReference>
<proteinExistence type="predicted"/>
<sequence>MLYPLRPLRCPVWRMLTIRYQRDPWSGEGARLHGGRWNAPGQVALYLGTDHATAIAEFYQGLAKPGTLAPYRLDAQAIADLTDGQGRAADDNVAQAMAAPWKRIAEIEAGIPPSWALATSLIRGSAQGALVPSAQNPGGTSLVLWRWHRNGEEGEGAELDLLDPDGALNLRH</sequence>
<dbReference type="Pfam" id="PF08808">
    <property type="entry name" value="RES"/>
    <property type="match status" value="1"/>
</dbReference>
<accession>A0A147I279</accession>
<comment type="caution">
    <text evidence="2">The sequence shown here is derived from an EMBL/GenBank/DDBJ whole genome shotgun (WGS) entry which is preliminary data.</text>
</comment>
<evidence type="ECO:0000313" key="2">
    <source>
        <dbReference type="EMBL" id="KTT71891.1"/>
    </source>
</evidence>
<dbReference type="EMBL" id="LDTD01000033">
    <property type="protein sequence ID" value="KTT71891.1"/>
    <property type="molecule type" value="Genomic_DNA"/>
</dbReference>
<protein>
    <recommendedName>
        <fullName evidence="1">RES domain-containing protein</fullName>
    </recommendedName>
</protein>
<reference evidence="2 3" key="1">
    <citation type="journal article" date="2016" name="Front. Microbiol.">
        <title>Genomic Resource of Rice Seed Associated Bacteria.</title>
        <authorList>
            <person name="Midha S."/>
            <person name="Bansal K."/>
            <person name="Sharma S."/>
            <person name="Kumar N."/>
            <person name="Patil P.P."/>
            <person name="Chaudhry V."/>
            <person name="Patil P.B."/>
        </authorList>
    </citation>
    <scope>NUCLEOTIDE SEQUENCE [LARGE SCALE GENOMIC DNA]</scope>
    <source>
        <strain evidence="2 3">NS319</strain>
    </source>
</reference>
<name>A0A147I279_9SPHN</name>
<dbReference type="SMART" id="SM00953">
    <property type="entry name" value="RES"/>
    <property type="match status" value="1"/>
</dbReference>
<dbReference type="InterPro" id="IPR014914">
    <property type="entry name" value="RES_dom"/>
</dbReference>
<dbReference type="AlphaFoldDB" id="A0A147I279"/>
<evidence type="ECO:0000313" key="3">
    <source>
        <dbReference type="Proteomes" id="UP000072867"/>
    </source>
</evidence>
<dbReference type="PATRIC" id="fig|33051.3.peg.2085"/>
<organism evidence="2 3">
    <name type="scientific">Sphingomonas sanguinis</name>
    <dbReference type="NCBI Taxonomy" id="33051"/>
    <lineage>
        <taxon>Bacteria</taxon>
        <taxon>Pseudomonadati</taxon>
        <taxon>Pseudomonadota</taxon>
        <taxon>Alphaproteobacteria</taxon>
        <taxon>Sphingomonadales</taxon>
        <taxon>Sphingomonadaceae</taxon>
        <taxon>Sphingomonas</taxon>
    </lineage>
</organism>
<gene>
    <name evidence="2" type="ORF">NS319_05465</name>
</gene>
<evidence type="ECO:0000259" key="1">
    <source>
        <dbReference type="SMART" id="SM00953"/>
    </source>
</evidence>
<feature type="domain" description="RES" evidence="1">
    <location>
        <begin position="24"/>
        <end position="158"/>
    </location>
</feature>